<comment type="caution">
    <text evidence="1">The sequence shown here is derived from an EMBL/GenBank/DDBJ whole genome shotgun (WGS) entry which is preliminary data.</text>
</comment>
<evidence type="ECO:0000313" key="1">
    <source>
        <dbReference type="EMBL" id="KAJ3559443.1"/>
    </source>
</evidence>
<dbReference type="EMBL" id="JANHOG010000026">
    <property type="protein sequence ID" value="KAJ3559443.1"/>
    <property type="molecule type" value="Genomic_DNA"/>
</dbReference>
<evidence type="ECO:0000313" key="2">
    <source>
        <dbReference type="Proteomes" id="UP001148662"/>
    </source>
</evidence>
<organism evidence="1 2">
    <name type="scientific">Phlebia brevispora</name>
    <dbReference type="NCBI Taxonomy" id="194682"/>
    <lineage>
        <taxon>Eukaryota</taxon>
        <taxon>Fungi</taxon>
        <taxon>Dikarya</taxon>
        <taxon>Basidiomycota</taxon>
        <taxon>Agaricomycotina</taxon>
        <taxon>Agaricomycetes</taxon>
        <taxon>Polyporales</taxon>
        <taxon>Meruliaceae</taxon>
        <taxon>Phlebia</taxon>
    </lineage>
</organism>
<proteinExistence type="predicted"/>
<reference evidence="1" key="1">
    <citation type="submission" date="2022-07" db="EMBL/GenBank/DDBJ databases">
        <title>Genome Sequence of Phlebia brevispora.</title>
        <authorList>
            <person name="Buettner E."/>
        </authorList>
    </citation>
    <scope>NUCLEOTIDE SEQUENCE</scope>
    <source>
        <strain evidence="1">MPL23</strain>
    </source>
</reference>
<sequence>MSVRKTLEDIEKTYRIKQQYRRTTTCSIHMSWIEGYDGYAVDHWPQCIGSSHIDPAAQSNISTIPLALDQIAEHTIIDTYKQRQSGCFRRLGLFHRQDEKQSHVAVKFYGFIKQVELTGFGNWNGAVQSASRAILSLEIEGRGCDQAFGPQLRFMENVRLHISRTLDSDKRTELGHSIQFQHVLFRKATPEDRAGTLDIPPGEDPLGKLARVSKFWRLRQKPSFCKRSGCSAIAQTTAMSYNVHDFVEVVAYPEIIFKDGRGHTRNRVQVCLALDTITRLYNESELLALQIPAALLQLTRYEEQTDGERTEPVEHETTVDQIHGRGVDTPTSQLRQHVNRSRVSYVIRNRTKREDATPRPEVRVIIESSIITLAVEHVPDVAKPVKHLLRVNVNMASNIFHSYAELFYAIEVTIPTMQYSPAVLATLNVYQLQVLSDRSRLDQQRAQRELRTRRRRMLSRFFTDPSRVVEILDRHHSVISGSFALEFLEGDNGWRANDVDVYVPFEEFDSVKGYFMNVEGYREDEDARTQRRNSSVTATQHHTSLEAVRRQNDVYVLPPVDTGICRVATLYKNGRKVDIIQNSCSSALYAITQFWSTLQMNYISAKGFCCAYPSLTLRRIGVINPVVQDRELLPRHFVDALIQKYQARGYQFYTRWYYFEGYGCHGYHIHALCPSTDRSFEDHYSLSGTFGSNRRPGTIGSSRGASVSTWKTLYAARQILFKECSLTIDEDGTRLQAFLDFLYDTPDAARAIRSFTLASGNYSTDVEAHIDLPKAYELVCRMPGLRKVTLYSIRWDGNPGGLFIENPHPRLHTIKLCYVAAADFTESPLELLRLSRKWRSIDLFDVWHPQFRRTQLIADHINCESITIQQCPFMRDGNYLLPYPWPVFASLQILRVEDILLVDVPMTRHIFRTAENDLRHFELGIPNIEIIHPISKWESLLRGLRKLCVLQTFTLSVPINRDNCVKEKDTKGTVGGHLEFVIQSILKLPPTLQAFKLRVALEDPQETVFLSWIPWKRLVRHFKTLPAFTAFALELTCVGGGEPIDRHQAIPALCAAFDFLPFTLGDPLHDLVLATNSQAAEEAILCWSGVAARSHCDL</sequence>
<dbReference type="Proteomes" id="UP001148662">
    <property type="component" value="Unassembled WGS sequence"/>
</dbReference>
<name>A0ACC1TEI0_9APHY</name>
<keyword evidence="2" id="KW-1185">Reference proteome</keyword>
<protein>
    <submittedName>
        <fullName evidence="1">Uncharacterized protein</fullName>
    </submittedName>
</protein>
<gene>
    <name evidence="1" type="ORF">NM688_g343</name>
</gene>
<accession>A0ACC1TEI0</accession>